<proteinExistence type="predicted"/>
<dbReference type="Proteomes" id="UP000238493">
    <property type="component" value="Unassembled WGS sequence"/>
</dbReference>
<dbReference type="AlphaFoldDB" id="A0A2S7IU61"/>
<dbReference type="InterPro" id="IPR009080">
    <property type="entry name" value="tRNAsynth_Ia_anticodon-bd"/>
</dbReference>
<feature type="domain" description="DALR anticodon binding" evidence="5">
    <location>
        <begin position="45"/>
        <end position="108"/>
    </location>
</feature>
<dbReference type="GO" id="GO:0006420">
    <property type="term" value="P:arginyl-tRNA aminoacylation"/>
    <property type="evidence" value="ECO:0007669"/>
    <property type="project" value="InterPro"/>
</dbReference>
<evidence type="ECO:0000313" key="7">
    <source>
        <dbReference type="Proteomes" id="UP000238493"/>
    </source>
</evidence>
<dbReference type="Gene3D" id="3.40.50.620">
    <property type="entry name" value="HUPs"/>
    <property type="match status" value="1"/>
</dbReference>
<evidence type="ECO:0000256" key="3">
    <source>
        <dbReference type="ARBA" id="ARBA00022840"/>
    </source>
</evidence>
<evidence type="ECO:0000256" key="4">
    <source>
        <dbReference type="ARBA" id="ARBA00023146"/>
    </source>
</evidence>
<keyword evidence="3" id="KW-0067">ATP-binding</keyword>
<accession>A0A2S7IU61</accession>
<keyword evidence="7" id="KW-1185">Reference proteome</keyword>
<gene>
    <name evidence="6" type="ORF">C3731_21740</name>
</gene>
<dbReference type="InterPro" id="IPR014729">
    <property type="entry name" value="Rossmann-like_a/b/a_fold"/>
</dbReference>
<keyword evidence="4" id="KW-0030">Aminoacyl-tRNA synthetase</keyword>
<evidence type="ECO:0000256" key="1">
    <source>
        <dbReference type="ARBA" id="ARBA00022598"/>
    </source>
</evidence>
<protein>
    <submittedName>
        <fullName evidence="6">Arginine--tRNA ligase</fullName>
    </submittedName>
</protein>
<sequence>RAVVDEVGRGPVRFMMLYRKHDAPLDFEFDKVTEQSNDTPVFYEQYASARPHSDFRQAIDQLGLAHLDRVSMAAHFDKLTDESEIALVRKLAEYPRLIEAAAIHQEPH</sequence>
<feature type="non-terminal residue" evidence="6">
    <location>
        <position position="1"/>
    </location>
</feature>
<comment type="caution">
    <text evidence="6">The sequence shown here is derived from an EMBL/GenBank/DDBJ whole genome shotgun (WGS) entry which is preliminary data.</text>
</comment>
<dbReference type="Pfam" id="PF05746">
    <property type="entry name" value="DALR_1"/>
    <property type="match status" value="1"/>
</dbReference>
<dbReference type="GO" id="GO:0005524">
    <property type="term" value="F:ATP binding"/>
    <property type="evidence" value="ECO:0007669"/>
    <property type="project" value="UniProtKB-KW"/>
</dbReference>
<evidence type="ECO:0000313" key="6">
    <source>
        <dbReference type="EMBL" id="PQA71506.1"/>
    </source>
</evidence>
<evidence type="ECO:0000256" key="2">
    <source>
        <dbReference type="ARBA" id="ARBA00022741"/>
    </source>
</evidence>
<evidence type="ECO:0000259" key="5">
    <source>
        <dbReference type="Pfam" id="PF05746"/>
    </source>
</evidence>
<dbReference type="SUPFAM" id="SSF47323">
    <property type="entry name" value="Anticodon-binding domain of a subclass of class I aminoacyl-tRNA synthetases"/>
    <property type="match status" value="1"/>
</dbReference>
<dbReference type="Gene3D" id="1.10.730.10">
    <property type="entry name" value="Isoleucyl-tRNA Synthetase, Domain 1"/>
    <property type="match status" value="1"/>
</dbReference>
<feature type="non-terminal residue" evidence="6">
    <location>
        <position position="108"/>
    </location>
</feature>
<dbReference type="GO" id="GO:0004814">
    <property type="term" value="F:arginine-tRNA ligase activity"/>
    <property type="evidence" value="ECO:0007669"/>
    <property type="project" value="InterPro"/>
</dbReference>
<keyword evidence="2" id="KW-0547">Nucleotide-binding</keyword>
<organism evidence="6 7">
    <name type="scientific">Brucella oryzae</name>
    <dbReference type="NCBI Taxonomy" id="335286"/>
    <lineage>
        <taxon>Bacteria</taxon>
        <taxon>Pseudomonadati</taxon>
        <taxon>Pseudomonadota</taxon>
        <taxon>Alphaproteobacteria</taxon>
        <taxon>Hyphomicrobiales</taxon>
        <taxon>Brucellaceae</taxon>
        <taxon>Brucella/Ochrobactrum group</taxon>
        <taxon>Brucella</taxon>
    </lineage>
</organism>
<dbReference type="RefSeq" id="WP_245414842.1">
    <property type="nucleotide sequence ID" value="NZ_PTRC01000152.1"/>
</dbReference>
<dbReference type="EMBL" id="PTRC01000152">
    <property type="protein sequence ID" value="PQA71506.1"/>
    <property type="molecule type" value="Genomic_DNA"/>
</dbReference>
<dbReference type="InterPro" id="IPR008909">
    <property type="entry name" value="DALR_anticod-bd"/>
</dbReference>
<name>A0A2S7IU61_9HYPH</name>
<reference evidence="6 7" key="1">
    <citation type="submission" date="2018-02" db="EMBL/GenBank/DDBJ databases">
        <title>Draft genome sequence of Ochrobactrum oryzae found in Brazil.</title>
        <authorList>
            <person name="Cerdeira L."/>
            <person name="Andrade F."/>
            <person name="Zacariotto T."/>
            <person name="Barbosa B."/>
            <person name="Santos S."/>
            <person name="Cassetari V."/>
            <person name="Lincopan N."/>
        </authorList>
    </citation>
    <scope>NUCLEOTIDE SEQUENCE [LARGE SCALE GENOMIC DNA]</scope>
    <source>
        <strain evidence="6 7">OA447</strain>
    </source>
</reference>
<keyword evidence="1 6" id="KW-0436">Ligase</keyword>